<proteinExistence type="predicted"/>
<evidence type="ECO:0000313" key="9">
    <source>
        <dbReference type="Proteomes" id="UP000185779"/>
    </source>
</evidence>
<dbReference type="GO" id="GO:0003824">
    <property type="term" value="F:catalytic activity"/>
    <property type="evidence" value="ECO:0007669"/>
    <property type="project" value="InterPro"/>
</dbReference>
<dbReference type="CDD" id="cd01335">
    <property type="entry name" value="Radical_SAM"/>
    <property type="match status" value="1"/>
</dbReference>
<feature type="domain" description="Radical SAM core" evidence="7">
    <location>
        <begin position="141"/>
        <end position="289"/>
    </location>
</feature>
<comment type="caution">
    <text evidence="8">The sequence shown here is derived from an EMBL/GenBank/DDBJ whole genome shotgun (WGS) entry which is preliminary data.</text>
</comment>
<dbReference type="GO" id="GO:0046872">
    <property type="term" value="F:metal ion binding"/>
    <property type="evidence" value="ECO:0007669"/>
    <property type="project" value="UniProtKB-KW"/>
</dbReference>
<evidence type="ECO:0000259" key="7">
    <source>
        <dbReference type="Pfam" id="PF04055"/>
    </source>
</evidence>
<evidence type="ECO:0000313" key="8">
    <source>
        <dbReference type="EMBL" id="OFV66723.1"/>
    </source>
</evidence>
<dbReference type="SUPFAM" id="SSF102114">
    <property type="entry name" value="Radical SAM enzymes"/>
    <property type="match status" value="1"/>
</dbReference>
<feature type="binding site" evidence="6">
    <location>
        <position position="149"/>
    </location>
    <ligand>
        <name>[4Fe-4S] cluster</name>
        <dbReference type="ChEBI" id="CHEBI:49883"/>
        <note>4Fe-4S-S-AdoMet</note>
    </ligand>
</feature>
<dbReference type="Pfam" id="PF04055">
    <property type="entry name" value="Radical_SAM"/>
    <property type="match status" value="1"/>
</dbReference>
<evidence type="ECO:0000256" key="6">
    <source>
        <dbReference type="PIRSR" id="PIRSR004869-50"/>
    </source>
</evidence>
<dbReference type="Proteomes" id="UP000185779">
    <property type="component" value="Unassembled WGS sequence"/>
</dbReference>
<dbReference type="STRING" id="1839936.SBU_000016"/>
<dbReference type="InterPro" id="IPR058240">
    <property type="entry name" value="rSAM_sf"/>
</dbReference>
<evidence type="ECO:0000256" key="2">
    <source>
        <dbReference type="ARBA" id="ARBA00022691"/>
    </source>
</evidence>
<sequence>MPFCDKGHLIQLVMSPGCIVCGKKEISKTLSLCLECIRRGEGRDTHLKRAHEVARRGFPLPPDLPRDPDGVKCNLCSNECQIGEGEKGYCGLRENVRGRLISKVSSDAALACTYLDPLPTNCCAAWFCPESSEKGYNLATFFYGCNFDCLFCQNASHKLIDEAPGITIDRFVKEVESTRGIRCICYFGGSPEPQLPFAIRASERVIEERDDVRICWEWNGCGDPGLVMRAAELSFKSGGIIKFDLKAFNQNLSIALSGVSNKRAYENFEMIASSFERVDLLTATTPLIPWYIDAEEVEAIAGFIAGINPDIPYSLLVFHPTFYMSDMPITPRRQVEECYRAAKRHLKRVNIGNKHLLWL</sequence>
<keyword evidence="2 6" id="KW-0949">S-adenosyl-L-methionine</keyword>
<reference evidence="8" key="1">
    <citation type="submission" date="2016-05" db="EMBL/GenBank/DDBJ databases">
        <title>Microbial consortia oxidize butane by reversing methanogenesis.</title>
        <authorList>
            <person name="Laso-Perez R."/>
            <person name="Richter M."/>
            <person name="Wegener G."/>
            <person name="Musat F."/>
        </authorList>
    </citation>
    <scope>NUCLEOTIDE SEQUENCE [LARGE SCALE GENOMIC DNA]</scope>
    <source>
        <strain evidence="8">BOX1</strain>
    </source>
</reference>
<keyword evidence="5 6" id="KW-0411">Iron-sulfur</keyword>
<feature type="binding site" evidence="6">
    <location>
        <position position="145"/>
    </location>
    <ligand>
        <name>[4Fe-4S] cluster</name>
        <dbReference type="ChEBI" id="CHEBI:49883"/>
        <note>4Fe-4S-S-AdoMet</note>
    </ligand>
</feature>
<dbReference type="InterPro" id="IPR016431">
    <property type="entry name" value="Pyrv-formate_lyase-activ_prd"/>
</dbReference>
<name>A0A1F2P6D5_9EURY</name>
<dbReference type="InterPro" id="IPR013785">
    <property type="entry name" value="Aldolase_TIM"/>
</dbReference>
<accession>A0A1F2P6D5</accession>
<evidence type="ECO:0000256" key="1">
    <source>
        <dbReference type="ARBA" id="ARBA00022485"/>
    </source>
</evidence>
<evidence type="ECO:0000256" key="4">
    <source>
        <dbReference type="ARBA" id="ARBA00023004"/>
    </source>
</evidence>
<comment type="cofactor">
    <cofactor evidence="6">
        <name>[4Fe-4S] cluster</name>
        <dbReference type="ChEBI" id="CHEBI:49883"/>
    </cofactor>
    <text evidence="6">Binds 1 [4Fe-4S] cluster. The cluster is coordinated with 3 cysteines and an exchangeable S-adenosyl-L-methionine.</text>
</comment>
<evidence type="ECO:0000256" key="5">
    <source>
        <dbReference type="ARBA" id="ARBA00023014"/>
    </source>
</evidence>
<dbReference type="PANTHER" id="PTHR30352:SF22">
    <property type="entry name" value="PYRUVATE FORMATE-LYASE ACTIVATING ENZYME HOMOLOG"/>
    <property type="match status" value="1"/>
</dbReference>
<evidence type="ECO:0000256" key="3">
    <source>
        <dbReference type="ARBA" id="ARBA00022723"/>
    </source>
</evidence>
<keyword evidence="9" id="KW-1185">Reference proteome</keyword>
<organism evidence="8 9">
    <name type="scientific">Candidatus Syntropharchaeum butanivorans</name>
    <dbReference type="NCBI Taxonomy" id="1839936"/>
    <lineage>
        <taxon>Archaea</taxon>
        <taxon>Methanobacteriati</taxon>
        <taxon>Methanobacteriota</taxon>
        <taxon>Stenosarchaea group</taxon>
        <taxon>Methanomicrobia</taxon>
        <taxon>Methanosarcinales</taxon>
        <taxon>ANME-2 cluster</taxon>
        <taxon>Candidatus Syntropharchaeum</taxon>
    </lineage>
</organism>
<protein>
    <submittedName>
        <fullName evidence="8">Radical SAM domain-containing protein</fullName>
    </submittedName>
</protein>
<gene>
    <name evidence="8" type="ORF">SBU_000016</name>
</gene>
<keyword evidence="3 6" id="KW-0479">Metal-binding</keyword>
<dbReference type="SFLD" id="SFLDS00029">
    <property type="entry name" value="Radical_SAM"/>
    <property type="match status" value="1"/>
</dbReference>
<dbReference type="EMBL" id="LYOR01000001">
    <property type="protein sequence ID" value="OFV66723.1"/>
    <property type="molecule type" value="Genomic_DNA"/>
</dbReference>
<dbReference type="Gene3D" id="3.20.20.70">
    <property type="entry name" value="Aldolase class I"/>
    <property type="match status" value="1"/>
</dbReference>
<keyword evidence="4 6" id="KW-0408">Iron</keyword>
<dbReference type="PIRSF" id="PIRSF004869">
    <property type="entry name" value="PflX_prd"/>
    <property type="match status" value="1"/>
</dbReference>
<dbReference type="InterPro" id="IPR034457">
    <property type="entry name" value="Organic_radical-activating"/>
</dbReference>
<dbReference type="PANTHER" id="PTHR30352">
    <property type="entry name" value="PYRUVATE FORMATE-LYASE-ACTIVATING ENZYME"/>
    <property type="match status" value="1"/>
</dbReference>
<dbReference type="InterPro" id="IPR007197">
    <property type="entry name" value="rSAM"/>
</dbReference>
<feature type="binding site" evidence="6">
    <location>
        <position position="152"/>
    </location>
    <ligand>
        <name>[4Fe-4S] cluster</name>
        <dbReference type="ChEBI" id="CHEBI:49883"/>
        <note>4Fe-4S-S-AdoMet</note>
    </ligand>
</feature>
<keyword evidence="1" id="KW-0004">4Fe-4S</keyword>
<dbReference type="AlphaFoldDB" id="A0A1F2P6D5"/>
<dbReference type="GO" id="GO:0051539">
    <property type="term" value="F:4 iron, 4 sulfur cluster binding"/>
    <property type="evidence" value="ECO:0007669"/>
    <property type="project" value="UniProtKB-KW"/>
</dbReference>